<evidence type="ECO:0000256" key="8">
    <source>
        <dbReference type="ARBA" id="ARBA00023136"/>
    </source>
</evidence>
<dbReference type="PROSITE" id="PS00543">
    <property type="entry name" value="HLYD_FAMILY"/>
    <property type="match status" value="1"/>
</dbReference>
<evidence type="ECO:0000256" key="1">
    <source>
        <dbReference type="ARBA" id="ARBA00004377"/>
    </source>
</evidence>
<evidence type="ECO:0000256" key="10">
    <source>
        <dbReference type="SAM" id="Coils"/>
    </source>
</evidence>
<protein>
    <recommendedName>
        <fullName evidence="9">Membrane fusion protein (MFP) family protein</fullName>
    </recommendedName>
</protein>
<evidence type="ECO:0000313" key="14">
    <source>
        <dbReference type="Proteomes" id="UP001371218"/>
    </source>
</evidence>
<keyword evidence="4 9" id="KW-1003">Cell membrane</keyword>
<evidence type="ECO:0000259" key="11">
    <source>
        <dbReference type="Pfam" id="PF25994"/>
    </source>
</evidence>
<accession>A0ABU9BJZ2</accession>
<dbReference type="InterPro" id="IPR010129">
    <property type="entry name" value="T1SS_HlyD"/>
</dbReference>
<dbReference type="Gene3D" id="2.40.50.100">
    <property type="match status" value="1"/>
</dbReference>
<keyword evidence="5 9" id="KW-0997">Cell inner membrane</keyword>
<dbReference type="PRINTS" id="PR01490">
    <property type="entry name" value="RTXTOXIND"/>
</dbReference>
<dbReference type="InterPro" id="IPR050739">
    <property type="entry name" value="MFP"/>
</dbReference>
<dbReference type="PANTHER" id="PTHR30386:SF17">
    <property type="entry name" value="ALKALINE PROTEASE SECRETION PROTEIN APRE"/>
    <property type="match status" value="1"/>
</dbReference>
<evidence type="ECO:0000313" key="13">
    <source>
        <dbReference type="EMBL" id="MEK8029265.1"/>
    </source>
</evidence>
<dbReference type="Proteomes" id="UP001371218">
    <property type="component" value="Unassembled WGS sequence"/>
</dbReference>
<dbReference type="PANTHER" id="PTHR30386">
    <property type="entry name" value="MEMBRANE FUSION SUBUNIT OF EMRAB-TOLC MULTIDRUG EFFLUX PUMP"/>
    <property type="match status" value="1"/>
</dbReference>
<evidence type="ECO:0000259" key="12">
    <source>
        <dbReference type="Pfam" id="PF26002"/>
    </source>
</evidence>
<keyword evidence="6" id="KW-0812">Transmembrane</keyword>
<dbReference type="Pfam" id="PF26002">
    <property type="entry name" value="Beta-barrel_AprE"/>
    <property type="match status" value="1"/>
</dbReference>
<keyword evidence="3 9" id="KW-0813">Transport</keyword>
<evidence type="ECO:0000256" key="7">
    <source>
        <dbReference type="ARBA" id="ARBA00022989"/>
    </source>
</evidence>
<dbReference type="Gene3D" id="1.10.287.1490">
    <property type="match status" value="1"/>
</dbReference>
<evidence type="ECO:0000256" key="9">
    <source>
        <dbReference type="RuleBase" id="RU365093"/>
    </source>
</evidence>
<proteinExistence type="inferred from homology"/>
<evidence type="ECO:0000256" key="5">
    <source>
        <dbReference type="ARBA" id="ARBA00022519"/>
    </source>
</evidence>
<dbReference type="Gene3D" id="2.40.30.170">
    <property type="match status" value="1"/>
</dbReference>
<evidence type="ECO:0000256" key="3">
    <source>
        <dbReference type="ARBA" id="ARBA00022448"/>
    </source>
</evidence>
<comment type="similarity">
    <text evidence="2 9">Belongs to the membrane fusion protein (MFP) (TC 8.A.1) family.</text>
</comment>
<feature type="coiled-coil region" evidence="10">
    <location>
        <begin position="254"/>
        <end position="295"/>
    </location>
</feature>
<gene>
    <name evidence="13" type="ORF">AACH06_00410</name>
</gene>
<sequence length="442" mass="48274">MKLSKTMDAIELPPPVPMDVARPMRFGFGALALGLAVTVWWAAAVPLAEGIPADGVVKTEGSRRSVQHPRGGTVKDILVRDGDVVRQGQPLIRLDDTEAKAKVGMIEARWWPSLALEARLLAERDGLDHIPFAPELRDSTAEGAIEAIHAQQRLFEARRTAVSQDDAAQQAAVDSLRAYGHGLKDQTASREEQIRSLNEELKTWRELQSQGYVARARLFEIERNLMALQGQYSQDVGTLSRVEGSVAETEAKRVQRQSELRRDIEAQLTEVQARIAELREQRAALQDELARCTLSAPVDGTVVDLAVHTVGGVAAGGQKLLDIVPNRESMVVEAQVPVRLSDGLVNGLAAQVRFTSRDQRLTKPADGQVVYVAADRSADMQNPDGWYLVRVVVPPPALKEAGVASLQPGMPAQVMITTGHRSMLAYLVDPLTKRLNGVLAER</sequence>
<comment type="subcellular location">
    <subcellularLocation>
        <location evidence="1 9">Cell inner membrane</location>
        <topology evidence="1 9">Single-pass membrane protein</topology>
    </subcellularLocation>
</comment>
<dbReference type="InterPro" id="IPR006144">
    <property type="entry name" value="Secretion_HlyD_CS"/>
</dbReference>
<feature type="domain" description="AprE-like beta-barrel" evidence="12">
    <location>
        <begin position="330"/>
        <end position="419"/>
    </location>
</feature>
<reference evidence="13 14" key="1">
    <citation type="submission" date="2024-04" db="EMBL/GenBank/DDBJ databases">
        <title>Novel species of the genus Ideonella isolated from streams.</title>
        <authorList>
            <person name="Lu H."/>
        </authorList>
    </citation>
    <scope>NUCLEOTIDE SEQUENCE [LARGE SCALE GENOMIC DNA]</scope>
    <source>
        <strain evidence="13 14">DXS29W</strain>
    </source>
</reference>
<evidence type="ECO:0000256" key="6">
    <source>
        <dbReference type="ARBA" id="ARBA00022692"/>
    </source>
</evidence>
<keyword evidence="8" id="KW-0472">Membrane</keyword>
<keyword evidence="14" id="KW-1185">Reference proteome</keyword>
<keyword evidence="10" id="KW-0175">Coiled coil</keyword>
<feature type="domain" description="AprE-like long alpha-helical hairpin" evidence="11">
    <location>
        <begin position="99"/>
        <end position="288"/>
    </location>
</feature>
<dbReference type="RefSeq" id="WP_341423608.1">
    <property type="nucleotide sequence ID" value="NZ_JBBUTG010000001.1"/>
</dbReference>
<name>A0ABU9BJZ2_9BURK</name>
<organism evidence="13 14">
    <name type="scientific">Ideonella lacteola</name>
    <dbReference type="NCBI Taxonomy" id="2984193"/>
    <lineage>
        <taxon>Bacteria</taxon>
        <taxon>Pseudomonadati</taxon>
        <taxon>Pseudomonadota</taxon>
        <taxon>Betaproteobacteria</taxon>
        <taxon>Burkholderiales</taxon>
        <taxon>Sphaerotilaceae</taxon>
        <taxon>Ideonella</taxon>
    </lineage>
</organism>
<dbReference type="InterPro" id="IPR058982">
    <property type="entry name" value="Beta-barrel_AprE"/>
</dbReference>
<evidence type="ECO:0000256" key="2">
    <source>
        <dbReference type="ARBA" id="ARBA00009477"/>
    </source>
</evidence>
<dbReference type="Pfam" id="PF25994">
    <property type="entry name" value="HH_AprE"/>
    <property type="match status" value="1"/>
</dbReference>
<dbReference type="InterPro" id="IPR058781">
    <property type="entry name" value="HH_AprE-like"/>
</dbReference>
<evidence type="ECO:0000256" key="4">
    <source>
        <dbReference type="ARBA" id="ARBA00022475"/>
    </source>
</evidence>
<dbReference type="EMBL" id="JBBUTG010000001">
    <property type="protein sequence ID" value="MEK8029265.1"/>
    <property type="molecule type" value="Genomic_DNA"/>
</dbReference>
<keyword evidence="7" id="KW-1133">Transmembrane helix</keyword>
<comment type="caution">
    <text evidence="13">The sequence shown here is derived from an EMBL/GenBank/DDBJ whole genome shotgun (WGS) entry which is preliminary data.</text>
</comment>
<dbReference type="NCBIfam" id="TIGR01843">
    <property type="entry name" value="type_I_hlyD"/>
    <property type="match status" value="1"/>
</dbReference>